<dbReference type="EMBL" id="FNFD01000009">
    <property type="protein sequence ID" value="SDK68783.1"/>
    <property type="molecule type" value="Genomic_DNA"/>
</dbReference>
<accession>A0A1G9DY70</accession>
<dbReference type="Proteomes" id="UP000198706">
    <property type="component" value="Unassembled WGS sequence"/>
</dbReference>
<feature type="domain" description="DUF7210" evidence="1">
    <location>
        <begin position="1"/>
        <end position="38"/>
    </location>
</feature>
<dbReference type="Pfam" id="PF23843">
    <property type="entry name" value="DUF7210"/>
    <property type="match status" value="1"/>
</dbReference>
<reference evidence="2 3" key="1">
    <citation type="submission" date="2016-10" db="EMBL/GenBank/DDBJ databases">
        <authorList>
            <person name="de Groot N.N."/>
        </authorList>
    </citation>
    <scope>NUCLEOTIDE SEQUENCE [LARGE SCALE GENOMIC DNA]</scope>
    <source>
        <strain evidence="2 3">JCM 21544</strain>
    </source>
</reference>
<dbReference type="RefSeq" id="WP_077144347.1">
    <property type="nucleotide sequence ID" value="NZ_FNFD01000009.1"/>
</dbReference>
<dbReference type="STRING" id="137658.SAMN05216186_109146"/>
<organism evidence="2 3">
    <name type="scientific">Pseudomonas indica</name>
    <dbReference type="NCBI Taxonomy" id="137658"/>
    <lineage>
        <taxon>Bacteria</taxon>
        <taxon>Pseudomonadati</taxon>
        <taxon>Pseudomonadota</taxon>
        <taxon>Gammaproteobacteria</taxon>
        <taxon>Pseudomonadales</taxon>
        <taxon>Pseudomonadaceae</taxon>
        <taxon>Pseudomonas</taxon>
    </lineage>
</organism>
<protein>
    <recommendedName>
        <fullName evidence="1">DUF7210 domain-containing protein</fullName>
    </recommendedName>
</protein>
<dbReference type="InterPro" id="IPR055634">
    <property type="entry name" value="DUF7210"/>
</dbReference>
<gene>
    <name evidence="2" type="ORF">SAMN05216186_109146</name>
</gene>
<evidence type="ECO:0000313" key="3">
    <source>
        <dbReference type="Proteomes" id="UP000198706"/>
    </source>
</evidence>
<dbReference type="AlphaFoldDB" id="A0A1G9DY70"/>
<evidence type="ECO:0000313" key="2">
    <source>
        <dbReference type="EMBL" id="SDK68783.1"/>
    </source>
</evidence>
<keyword evidence="3" id="KW-1185">Reference proteome</keyword>
<name>A0A1G9DY70_9PSED</name>
<proteinExistence type="predicted"/>
<evidence type="ECO:0000259" key="1">
    <source>
        <dbReference type="Pfam" id="PF23843"/>
    </source>
</evidence>
<sequence length="59" mass="6110">MNIELLKPHTHAGTSLAPGDVLDIDEATGRWLIGAGVAKAADGLQESTGKSQPITRKGD</sequence>